<dbReference type="PROSITE" id="PS51257">
    <property type="entry name" value="PROKAR_LIPOPROTEIN"/>
    <property type="match status" value="1"/>
</dbReference>
<organism evidence="2 3">
    <name type="scientific">Hymenobacter metallilatus</name>
    <dbReference type="NCBI Taxonomy" id="2493666"/>
    <lineage>
        <taxon>Bacteria</taxon>
        <taxon>Pseudomonadati</taxon>
        <taxon>Bacteroidota</taxon>
        <taxon>Cytophagia</taxon>
        <taxon>Cytophagales</taxon>
        <taxon>Hymenobacteraceae</taxon>
        <taxon>Hymenobacter</taxon>
    </lineage>
</organism>
<evidence type="ECO:0000313" key="2">
    <source>
        <dbReference type="EMBL" id="RSK31199.1"/>
    </source>
</evidence>
<protein>
    <recommendedName>
        <fullName evidence="4">DUF3471 domain-containing protein</fullName>
    </recommendedName>
</protein>
<comment type="caution">
    <text evidence="2">The sequence shown here is derived from an EMBL/GenBank/DDBJ whole genome shotgun (WGS) entry which is preliminary data.</text>
</comment>
<dbReference type="OrthoDB" id="982509at2"/>
<keyword evidence="3" id="KW-1185">Reference proteome</keyword>
<dbReference type="EMBL" id="RWIS01000009">
    <property type="protein sequence ID" value="RSK31199.1"/>
    <property type="molecule type" value="Genomic_DNA"/>
</dbReference>
<gene>
    <name evidence="2" type="ORF">EI290_14360</name>
</gene>
<evidence type="ECO:0008006" key="4">
    <source>
        <dbReference type="Google" id="ProtNLM"/>
    </source>
</evidence>
<accession>A0A428JF14</accession>
<dbReference type="AlphaFoldDB" id="A0A428JF14"/>
<name>A0A428JF14_9BACT</name>
<feature type="signal peptide" evidence="1">
    <location>
        <begin position="1"/>
        <end position="21"/>
    </location>
</feature>
<dbReference type="RefSeq" id="WP_125431728.1">
    <property type="nucleotide sequence ID" value="NZ_RWIS01000009.1"/>
</dbReference>
<sequence>MSYRYVGILLFLLMACFSAKAQTRKPKTVAPNTLFQGIWAVGPNENAEFEVRGSRLTYVEFPDTPVRYRITPTTLTIFNEDGPSVCRIRKLTKDSLVYVTSGGFTVRLYKRR</sequence>
<reference evidence="2 3" key="1">
    <citation type="submission" date="2018-12" db="EMBL/GenBank/DDBJ databases">
        <authorList>
            <person name="Feng G."/>
            <person name="Zhu H."/>
        </authorList>
    </citation>
    <scope>NUCLEOTIDE SEQUENCE [LARGE SCALE GENOMIC DNA]</scope>
    <source>
        <strain evidence="2 3">9PBR-2</strain>
    </source>
</reference>
<proteinExistence type="predicted"/>
<dbReference type="Proteomes" id="UP000280066">
    <property type="component" value="Unassembled WGS sequence"/>
</dbReference>
<evidence type="ECO:0000313" key="3">
    <source>
        <dbReference type="Proteomes" id="UP000280066"/>
    </source>
</evidence>
<evidence type="ECO:0000256" key="1">
    <source>
        <dbReference type="SAM" id="SignalP"/>
    </source>
</evidence>
<feature type="chain" id="PRO_5019226187" description="DUF3471 domain-containing protein" evidence="1">
    <location>
        <begin position="22"/>
        <end position="112"/>
    </location>
</feature>
<keyword evidence="1" id="KW-0732">Signal</keyword>